<organism evidence="1 2">
    <name type="scientific">Choristoneura fumiferana</name>
    <name type="common">Spruce budworm moth</name>
    <name type="synonym">Archips fumiferana</name>
    <dbReference type="NCBI Taxonomy" id="7141"/>
    <lineage>
        <taxon>Eukaryota</taxon>
        <taxon>Metazoa</taxon>
        <taxon>Ecdysozoa</taxon>
        <taxon>Arthropoda</taxon>
        <taxon>Hexapoda</taxon>
        <taxon>Insecta</taxon>
        <taxon>Pterygota</taxon>
        <taxon>Neoptera</taxon>
        <taxon>Endopterygota</taxon>
        <taxon>Lepidoptera</taxon>
        <taxon>Glossata</taxon>
        <taxon>Ditrysia</taxon>
        <taxon>Tortricoidea</taxon>
        <taxon>Tortricidae</taxon>
        <taxon>Tortricinae</taxon>
        <taxon>Choristoneura</taxon>
    </lineage>
</organism>
<accession>A0ACC0JUR9</accession>
<keyword evidence="2" id="KW-1185">Reference proteome</keyword>
<evidence type="ECO:0000313" key="2">
    <source>
        <dbReference type="Proteomes" id="UP001064048"/>
    </source>
</evidence>
<sequence length="174" mass="19100">MASVLKQQGRRCAVTLQRPPEEEVDLWHSVRKCSSKFLDFACGMGLRVHSFLRILGAGGSSAGSGATHAEAARAPVPPRAPTGPRARENDAFAILTNSFAFPFKHFAQNRFESMKLCPFSIPGCDLFRWSGRYLKCHPVSGYVAFASRRLTTVSTGPGDAEACRCYKLHFTAIF</sequence>
<comment type="caution">
    <text evidence="1">The sequence shown here is derived from an EMBL/GenBank/DDBJ whole genome shotgun (WGS) entry which is preliminary data.</text>
</comment>
<dbReference type="Proteomes" id="UP001064048">
    <property type="component" value="Chromosome 3"/>
</dbReference>
<name>A0ACC0JUR9_CHOFU</name>
<gene>
    <name evidence="1" type="ORF">MSG28_002238</name>
</gene>
<protein>
    <submittedName>
        <fullName evidence="1">Uncharacterized protein</fullName>
    </submittedName>
</protein>
<dbReference type="EMBL" id="CM046103">
    <property type="protein sequence ID" value="KAI8427874.1"/>
    <property type="molecule type" value="Genomic_DNA"/>
</dbReference>
<reference evidence="1 2" key="1">
    <citation type="journal article" date="2022" name="Genome Biol. Evol.">
        <title>The Spruce Budworm Genome: Reconstructing the Evolutionary History of Antifreeze Proteins.</title>
        <authorList>
            <person name="Beliveau C."/>
            <person name="Gagne P."/>
            <person name="Picq S."/>
            <person name="Vernygora O."/>
            <person name="Keeling C.I."/>
            <person name="Pinkney K."/>
            <person name="Doucet D."/>
            <person name="Wen F."/>
            <person name="Johnston J.S."/>
            <person name="Maaroufi H."/>
            <person name="Boyle B."/>
            <person name="Laroche J."/>
            <person name="Dewar K."/>
            <person name="Juretic N."/>
            <person name="Blackburn G."/>
            <person name="Nisole A."/>
            <person name="Brunet B."/>
            <person name="Brandao M."/>
            <person name="Lumley L."/>
            <person name="Duan J."/>
            <person name="Quan G."/>
            <person name="Lucarotti C.J."/>
            <person name="Roe A.D."/>
            <person name="Sperling F.A.H."/>
            <person name="Levesque R.C."/>
            <person name="Cusson M."/>
        </authorList>
    </citation>
    <scope>NUCLEOTIDE SEQUENCE [LARGE SCALE GENOMIC DNA]</scope>
    <source>
        <strain evidence="1">Glfc:IPQL:Cfum</strain>
    </source>
</reference>
<evidence type="ECO:0000313" key="1">
    <source>
        <dbReference type="EMBL" id="KAI8427874.1"/>
    </source>
</evidence>
<proteinExistence type="predicted"/>